<gene>
    <name evidence="2" type="ORF">UFOPK1874_00017</name>
</gene>
<dbReference type="Pfam" id="PF03713">
    <property type="entry name" value="DUF305"/>
    <property type="match status" value="1"/>
</dbReference>
<dbReference type="InterPro" id="IPR005183">
    <property type="entry name" value="DUF305_CopM-like"/>
</dbReference>
<feature type="domain" description="DUF305" evidence="1">
    <location>
        <begin position="43"/>
        <end position="190"/>
    </location>
</feature>
<organism evidence="2">
    <name type="scientific">freshwater metagenome</name>
    <dbReference type="NCBI Taxonomy" id="449393"/>
    <lineage>
        <taxon>unclassified sequences</taxon>
        <taxon>metagenomes</taxon>
        <taxon>ecological metagenomes</taxon>
    </lineage>
</organism>
<dbReference type="PANTHER" id="PTHR36933:SF1">
    <property type="entry name" value="SLL0788 PROTEIN"/>
    <property type="match status" value="1"/>
</dbReference>
<sequence length="191" mass="19994">MKRFLTVISIVSTLTLTACGSGSSSDTTIASSTSVADEFNGADVMFAQMMIPHHEQAIEMSDMALDPNVGASADIVALATQIKGAQDPEIAQMTSLLQSWGKAITADHSGMDHSSMMSGMLSTEDMEELGALTGTAFDVAWAKGMIAHHEGAVEMAQDVLTDGSNTEVRTLAQAIVSAQTAEIATLRALLK</sequence>
<reference evidence="2" key="1">
    <citation type="submission" date="2020-05" db="EMBL/GenBank/DDBJ databases">
        <authorList>
            <person name="Chiriac C."/>
            <person name="Salcher M."/>
            <person name="Ghai R."/>
            <person name="Kavagutti S V."/>
        </authorList>
    </citation>
    <scope>NUCLEOTIDE SEQUENCE</scope>
</reference>
<evidence type="ECO:0000259" key="1">
    <source>
        <dbReference type="Pfam" id="PF03713"/>
    </source>
</evidence>
<name>A0A6J6GZ24_9ZZZZ</name>
<dbReference type="EMBL" id="CAEZUX010000001">
    <property type="protein sequence ID" value="CAB4604879.1"/>
    <property type="molecule type" value="Genomic_DNA"/>
</dbReference>
<proteinExistence type="predicted"/>
<protein>
    <submittedName>
        <fullName evidence="2">Unannotated protein</fullName>
    </submittedName>
</protein>
<dbReference type="PANTHER" id="PTHR36933">
    <property type="entry name" value="SLL0788 PROTEIN"/>
    <property type="match status" value="1"/>
</dbReference>
<evidence type="ECO:0000313" key="2">
    <source>
        <dbReference type="EMBL" id="CAB4604879.1"/>
    </source>
</evidence>
<dbReference type="AlphaFoldDB" id="A0A6J6GZ24"/>
<dbReference type="Gene3D" id="1.20.1260.10">
    <property type="match status" value="1"/>
</dbReference>
<accession>A0A6J6GZ24</accession>
<dbReference type="PROSITE" id="PS51257">
    <property type="entry name" value="PROKAR_LIPOPROTEIN"/>
    <property type="match status" value="1"/>
</dbReference>
<dbReference type="InterPro" id="IPR012347">
    <property type="entry name" value="Ferritin-like"/>
</dbReference>